<evidence type="ECO:0000313" key="1">
    <source>
        <dbReference type="EMBL" id="JAH25801.1"/>
    </source>
</evidence>
<sequence length="52" mass="5728">MASGELLFFSPPSGTHPGKRLKKLVRMCAVLGRGGNLQLDFQKALPQLYINQ</sequence>
<protein>
    <submittedName>
        <fullName evidence="1">Uncharacterized protein</fullName>
    </submittedName>
</protein>
<proteinExistence type="predicted"/>
<organism evidence="1">
    <name type="scientific">Anguilla anguilla</name>
    <name type="common">European freshwater eel</name>
    <name type="synonym">Muraena anguilla</name>
    <dbReference type="NCBI Taxonomy" id="7936"/>
    <lineage>
        <taxon>Eukaryota</taxon>
        <taxon>Metazoa</taxon>
        <taxon>Chordata</taxon>
        <taxon>Craniata</taxon>
        <taxon>Vertebrata</taxon>
        <taxon>Euteleostomi</taxon>
        <taxon>Actinopterygii</taxon>
        <taxon>Neopterygii</taxon>
        <taxon>Teleostei</taxon>
        <taxon>Anguilliformes</taxon>
        <taxon>Anguillidae</taxon>
        <taxon>Anguilla</taxon>
    </lineage>
</organism>
<dbReference type="AlphaFoldDB" id="A0A0E9R9J0"/>
<name>A0A0E9R9J0_ANGAN</name>
<reference evidence="1" key="2">
    <citation type="journal article" date="2015" name="Fish Shellfish Immunol.">
        <title>Early steps in the European eel (Anguilla anguilla)-Vibrio vulnificus interaction in the gills: Role of the RtxA13 toxin.</title>
        <authorList>
            <person name="Callol A."/>
            <person name="Pajuelo D."/>
            <person name="Ebbesson L."/>
            <person name="Teles M."/>
            <person name="MacKenzie S."/>
            <person name="Amaro C."/>
        </authorList>
    </citation>
    <scope>NUCLEOTIDE SEQUENCE</scope>
</reference>
<dbReference type="EMBL" id="GBXM01082776">
    <property type="protein sequence ID" value="JAH25801.1"/>
    <property type="molecule type" value="Transcribed_RNA"/>
</dbReference>
<reference evidence="1" key="1">
    <citation type="submission" date="2014-11" db="EMBL/GenBank/DDBJ databases">
        <authorList>
            <person name="Amaro Gonzalez C."/>
        </authorList>
    </citation>
    <scope>NUCLEOTIDE SEQUENCE</scope>
</reference>
<accession>A0A0E9R9J0</accession>